<keyword evidence="5" id="KW-0963">Cytoplasm</keyword>
<feature type="region of interest" description="Disordered" evidence="12">
    <location>
        <begin position="21"/>
        <end position="83"/>
    </location>
</feature>
<dbReference type="InterPro" id="IPR013105">
    <property type="entry name" value="TPR_2"/>
</dbReference>
<evidence type="ECO:0000256" key="9">
    <source>
        <dbReference type="ARBA" id="ARBA00023110"/>
    </source>
</evidence>
<feature type="compositionally biased region" description="Basic and acidic residues" evidence="12">
    <location>
        <begin position="377"/>
        <end position="394"/>
    </location>
</feature>
<dbReference type="Pfam" id="PF07719">
    <property type="entry name" value="TPR_2"/>
    <property type="match status" value="1"/>
</dbReference>
<keyword evidence="6" id="KW-0597">Phosphoprotein</keyword>
<dbReference type="SMART" id="SM00028">
    <property type="entry name" value="TPR"/>
    <property type="match status" value="3"/>
</dbReference>
<evidence type="ECO:0000256" key="7">
    <source>
        <dbReference type="ARBA" id="ARBA00022737"/>
    </source>
</evidence>
<dbReference type="EC" id="5.2.1.8" evidence="4"/>
<keyword evidence="8 11" id="KW-0802">TPR repeat</keyword>
<keyword evidence="7" id="KW-0677">Repeat</keyword>
<dbReference type="SUPFAM" id="SSF48452">
    <property type="entry name" value="TPR-like"/>
    <property type="match status" value="1"/>
</dbReference>
<dbReference type="GO" id="GO:0001671">
    <property type="term" value="F:ATPase activator activity"/>
    <property type="evidence" value="ECO:0007669"/>
    <property type="project" value="InterPro"/>
</dbReference>
<keyword evidence="9" id="KW-0697">Rotamase</keyword>
<organism evidence="14 15">
    <name type="scientific">Phaeodactylum tricornutum (strain CCAP 1055/1)</name>
    <dbReference type="NCBI Taxonomy" id="556484"/>
    <lineage>
        <taxon>Eukaryota</taxon>
        <taxon>Sar</taxon>
        <taxon>Stramenopiles</taxon>
        <taxon>Ochrophyta</taxon>
        <taxon>Bacillariophyta</taxon>
        <taxon>Bacillariophyceae</taxon>
        <taxon>Bacillariophycidae</taxon>
        <taxon>Naviculales</taxon>
        <taxon>Phaeodactylaceae</taxon>
        <taxon>Phaeodactylum</taxon>
    </lineage>
</organism>
<dbReference type="RefSeq" id="XP_002177349.1">
    <property type="nucleotide sequence ID" value="XM_002177313.1"/>
</dbReference>
<dbReference type="GeneID" id="7196212"/>
<feature type="compositionally biased region" description="Acidic residues" evidence="12">
    <location>
        <begin position="341"/>
        <end position="351"/>
    </location>
</feature>
<feature type="compositionally biased region" description="Low complexity" evidence="12">
    <location>
        <begin position="64"/>
        <end position="80"/>
    </location>
</feature>
<reference evidence="14 15" key="1">
    <citation type="journal article" date="2008" name="Nature">
        <title>The Phaeodactylum genome reveals the evolutionary history of diatom genomes.</title>
        <authorList>
            <person name="Bowler C."/>
            <person name="Allen A.E."/>
            <person name="Badger J.H."/>
            <person name="Grimwood J."/>
            <person name="Jabbari K."/>
            <person name="Kuo A."/>
            <person name="Maheswari U."/>
            <person name="Martens C."/>
            <person name="Maumus F."/>
            <person name="Otillar R.P."/>
            <person name="Rayko E."/>
            <person name="Salamov A."/>
            <person name="Vandepoele K."/>
            <person name="Beszteri B."/>
            <person name="Gruber A."/>
            <person name="Heijde M."/>
            <person name="Katinka M."/>
            <person name="Mock T."/>
            <person name="Valentin K."/>
            <person name="Verret F."/>
            <person name="Berges J.A."/>
            <person name="Brownlee C."/>
            <person name="Cadoret J.P."/>
            <person name="Chiovitti A."/>
            <person name="Choi C.J."/>
            <person name="Coesel S."/>
            <person name="De Martino A."/>
            <person name="Detter J.C."/>
            <person name="Durkin C."/>
            <person name="Falciatore A."/>
            <person name="Fournet J."/>
            <person name="Haruta M."/>
            <person name="Huysman M.J."/>
            <person name="Jenkins B.D."/>
            <person name="Jiroutova K."/>
            <person name="Jorgensen R.E."/>
            <person name="Joubert Y."/>
            <person name="Kaplan A."/>
            <person name="Kroger N."/>
            <person name="Kroth P.G."/>
            <person name="La Roche J."/>
            <person name="Lindquist E."/>
            <person name="Lommer M."/>
            <person name="Martin-Jezequel V."/>
            <person name="Lopez P.J."/>
            <person name="Lucas S."/>
            <person name="Mangogna M."/>
            <person name="McGinnis K."/>
            <person name="Medlin L.K."/>
            <person name="Montsant A."/>
            <person name="Oudot-Le Secq M.P."/>
            <person name="Napoli C."/>
            <person name="Obornik M."/>
            <person name="Parker M.S."/>
            <person name="Petit J.L."/>
            <person name="Porcel B.M."/>
            <person name="Poulsen N."/>
            <person name="Robison M."/>
            <person name="Rychlewski L."/>
            <person name="Rynearson T.A."/>
            <person name="Schmutz J."/>
            <person name="Shapiro H."/>
            <person name="Siaut M."/>
            <person name="Stanley M."/>
            <person name="Sussman M.R."/>
            <person name="Taylor A.R."/>
            <person name="Vardi A."/>
            <person name="von Dassow P."/>
            <person name="Vyverman W."/>
            <person name="Willis A."/>
            <person name="Wyrwicz L.S."/>
            <person name="Rokhsar D.S."/>
            <person name="Weissenbach J."/>
            <person name="Armbrust E.V."/>
            <person name="Green B.R."/>
            <person name="Van de Peer Y."/>
            <person name="Grigoriev I.V."/>
        </authorList>
    </citation>
    <scope>NUCLEOTIDE SEQUENCE [LARGE SCALE GENOMIC DNA]</scope>
    <source>
        <strain evidence="14 15">CCAP 1055/1</strain>
    </source>
</reference>
<dbReference type="EMBL" id="CM000605">
    <property type="protein sequence ID" value="EEC51812.1"/>
    <property type="molecule type" value="Genomic_DNA"/>
</dbReference>
<feature type="compositionally biased region" description="Basic and acidic residues" evidence="12">
    <location>
        <begin position="314"/>
        <end position="334"/>
    </location>
</feature>
<evidence type="ECO:0000313" key="15">
    <source>
        <dbReference type="Proteomes" id="UP000000759"/>
    </source>
</evidence>
<evidence type="ECO:0000256" key="2">
    <source>
        <dbReference type="ARBA" id="ARBA00004496"/>
    </source>
</evidence>
<dbReference type="eggNOG" id="KOG0543">
    <property type="taxonomic scope" value="Eukaryota"/>
</dbReference>
<feature type="compositionally biased region" description="Acidic residues" evidence="12">
    <location>
        <begin position="51"/>
        <end position="63"/>
    </location>
</feature>
<dbReference type="InterPro" id="IPR050754">
    <property type="entry name" value="FKBP4/5/8-like"/>
</dbReference>
<dbReference type="GO" id="GO:0051087">
    <property type="term" value="F:protein-folding chaperone binding"/>
    <property type="evidence" value="ECO:0007669"/>
    <property type="project" value="InterPro"/>
</dbReference>
<accession>B7FQ81</accession>
<dbReference type="AlphaFoldDB" id="B7FQ81"/>
<dbReference type="SMART" id="SM01000">
    <property type="entry name" value="Aha1_N"/>
    <property type="match status" value="1"/>
</dbReference>
<dbReference type="Gene3D" id="1.25.40.10">
    <property type="entry name" value="Tetratricopeptide repeat domain"/>
    <property type="match status" value="1"/>
</dbReference>
<evidence type="ECO:0000256" key="12">
    <source>
        <dbReference type="SAM" id="MobiDB-lite"/>
    </source>
</evidence>
<evidence type="ECO:0000256" key="5">
    <source>
        <dbReference type="ARBA" id="ARBA00022490"/>
    </source>
</evidence>
<dbReference type="PROSITE" id="PS50005">
    <property type="entry name" value="TPR"/>
    <property type="match status" value="1"/>
</dbReference>
<dbReference type="PANTHER" id="PTHR46512:SF9">
    <property type="entry name" value="PEPTIDYLPROLYL ISOMERASE"/>
    <property type="match status" value="1"/>
</dbReference>
<name>B7FQ81_PHATC</name>
<dbReference type="InterPro" id="IPR019734">
    <property type="entry name" value="TPR_rpt"/>
</dbReference>
<feature type="region of interest" description="Disordered" evidence="12">
    <location>
        <begin position="377"/>
        <end position="417"/>
    </location>
</feature>
<comment type="subcellular location">
    <subcellularLocation>
        <location evidence="2">Cytoplasm</location>
    </subcellularLocation>
</comment>
<dbReference type="GO" id="GO:0005737">
    <property type="term" value="C:cytoplasm"/>
    <property type="evidence" value="ECO:0007669"/>
    <property type="project" value="UniProtKB-SubCell"/>
</dbReference>
<keyword evidence="10" id="KW-0413">Isomerase</keyword>
<feature type="repeat" description="TPR" evidence="11">
    <location>
        <begin position="173"/>
        <end position="206"/>
    </location>
</feature>
<evidence type="ECO:0000259" key="13">
    <source>
        <dbReference type="SMART" id="SM01000"/>
    </source>
</evidence>
<dbReference type="GO" id="GO:0003755">
    <property type="term" value="F:peptidyl-prolyl cis-trans isomerase activity"/>
    <property type="evidence" value="ECO:0007669"/>
    <property type="project" value="UniProtKB-EC"/>
</dbReference>
<evidence type="ECO:0000256" key="8">
    <source>
        <dbReference type="ARBA" id="ARBA00022803"/>
    </source>
</evidence>
<dbReference type="OrthoDB" id="567237at2759"/>
<feature type="region of interest" description="Disordered" evidence="12">
    <location>
        <begin position="248"/>
        <end position="270"/>
    </location>
</feature>
<dbReference type="InterPro" id="IPR015310">
    <property type="entry name" value="AHSA1-like_N"/>
</dbReference>
<keyword evidence="15" id="KW-1185">Reference proteome</keyword>
<dbReference type="InterPro" id="IPR011990">
    <property type="entry name" value="TPR-like_helical_dom_sf"/>
</dbReference>
<evidence type="ECO:0000256" key="11">
    <source>
        <dbReference type="PROSITE-ProRule" id="PRU00339"/>
    </source>
</evidence>
<comment type="catalytic activity">
    <reaction evidence="1">
        <text>[protein]-peptidylproline (omega=180) = [protein]-peptidylproline (omega=0)</text>
        <dbReference type="Rhea" id="RHEA:16237"/>
        <dbReference type="Rhea" id="RHEA-COMP:10747"/>
        <dbReference type="Rhea" id="RHEA-COMP:10748"/>
        <dbReference type="ChEBI" id="CHEBI:83833"/>
        <dbReference type="ChEBI" id="CHEBI:83834"/>
        <dbReference type="EC" id="5.2.1.8"/>
    </reaction>
</comment>
<dbReference type="OMA" id="NMSICYS"/>
<dbReference type="Proteomes" id="UP000000759">
    <property type="component" value="Chromosome 1"/>
</dbReference>
<reference evidence="15" key="2">
    <citation type="submission" date="2008-08" db="EMBL/GenBank/DDBJ databases">
        <authorList>
            <consortium name="Diatom Consortium"/>
            <person name="Grigoriev I."/>
            <person name="Grimwood J."/>
            <person name="Kuo A."/>
            <person name="Otillar R.P."/>
            <person name="Salamov A."/>
            <person name="Detter J.C."/>
            <person name="Lindquist E."/>
            <person name="Shapiro H."/>
            <person name="Lucas S."/>
            <person name="Glavina del Rio T."/>
            <person name="Pitluck S."/>
            <person name="Rokhsar D."/>
            <person name="Bowler C."/>
        </authorList>
    </citation>
    <scope>GENOME REANNOTATION</scope>
    <source>
        <strain evidence="15">CCAP 1055/1</strain>
    </source>
</reference>
<evidence type="ECO:0000313" key="14">
    <source>
        <dbReference type="EMBL" id="EEC51812.1"/>
    </source>
</evidence>
<evidence type="ECO:0000256" key="10">
    <source>
        <dbReference type="ARBA" id="ARBA00023235"/>
    </source>
</evidence>
<evidence type="ECO:0000256" key="3">
    <source>
        <dbReference type="ARBA" id="ARBA00006817"/>
    </source>
</evidence>
<dbReference type="eggNOG" id="KOG2936">
    <property type="taxonomic scope" value="Eukaryota"/>
</dbReference>
<feature type="domain" description="Activator of Hsp90 ATPase AHSA1-like N-terminal" evidence="13">
    <location>
        <begin position="426"/>
        <end position="558"/>
    </location>
</feature>
<dbReference type="Gene3D" id="3.15.10.20">
    <property type="entry name" value="Activator of Hsp90 ATPase Aha1, N-terminal domain"/>
    <property type="match status" value="1"/>
</dbReference>
<sequence length="559" mass="63026">MTTLMDCDNITDDTLAAVEQMDLKGDVEGGDVGVPSKTSNENENDHFDGDLPPDSEDISEDEGVVSSTGSSDSENDSGTSPDAAEDVLLEGTMLKDEGNGHFKNGDLDKAARAYRRGANVVKKLNKQNSGDDQVKSLLMALQTNLSMICFKQQKYKMSVEVASKAIQVDATNVKALYRRAAARRKIGDHEEARADLKTALQQDPSNIPCKKELLSIKKELETHRDSQKKALAKAFSSSGGSFLYVDKEADDKKKAEEEQRRKKEEQELYKKRKHEWEDECVKRMANNEPAVSFEDWEKEQNSADEKRRKKEEKKRKEVEKRRKAEEKARRDAMKKNQSNDAESDSEDDALTESELAMMRGYKKTKDGRTTSYFTRELSEDEKQKLGDIAPKKLEPSGSSNVPTRLSTSTDGISRPSAWNKAGTWEEKDTTSWCNSQLRSRLEDVTVTSKYNVEILSVEELTGDASVAIAGGKKRYIFDFHAKLKYELTKPDTGDKVASGILRLPDICSTSHEELEVIYDGWTKKPSTHMEKHALVSRNELSEVIRAQIKNWVQDFNEQY</sequence>
<evidence type="ECO:0000256" key="6">
    <source>
        <dbReference type="ARBA" id="ARBA00022553"/>
    </source>
</evidence>
<dbReference type="SUPFAM" id="SSF103111">
    <property type="entry name" value="Activator of Hsp90 ATPase, Aha1"/>
    <property type="match status" value="1"/>
</dbReference>
<dbReference type="PaxDb" id="2850-Phatr42981"/>
<gene>
    <name evidence="14" type="ORF">PHATRDRAFT_42981</name>
</gene>
<feature type="compositionally biased region" description="Polar residues" evidence="12">
    <location>
        <begin position="396"/>
        <end position="411"/>
    </location>
</feature>
<dbReference type="HOGENOM" id="CLU_487899_0_0_1"/>
<feature type="region of interest" description="Disordered" evidence="12">
    <location>
        <begin position="287"/>
        <end position="353"/>
    </location>
</feature>
<dbReference type="PANTHER" id="PTHR46512">
    <property type="entry name" value="PEPTIDYLPROLYL ISOMERASE"/>
    <property type="match status" value="1"/>
</dbReference>
<dbReference type="Pfam" id="PF09229">
    <property type="entry name" value="Aha1_N"/>
    <property type="match status" value="1"/>
</dbReference>
<comment type="similarity">
    <text evidence="3">Belongs to the AHA1 family.</text>
</comment>
<proteinExistence type="inferred from homology"/>
<dbReference type="InParanoid" id="B7FQ81"/>
<evidence type="ECO:0000256" key="1">
    <source>
        <dbReference type="ARBA" id="ARBA00000971"/>
    </source>
</evidence>
<dbReference type="STRING" id="556484.B7FQ81"/>
<dbReference type="InterPro" id="IPR036338">
    <property type="entry name" value="Aha1"/>
</dbReference>
<evidence type="ECO:0000256" key="4">
    <source>
        <dbReference type="ARBA" id="ARBA00013194"/>
    </source>
</evidence>
<dbReference type="KEGG" id="pti:PHATRDRAFT_42981"/>
<protein>
    <recommendedName>
        <fullName evidence="4">peptidylprolyl isomerase</fullName>
        <ecNumber evidence="4">5.2.1.8</ecNumber>
    </recommendedName>
</protein>